<gene>
    <name evidence="9" type="primary">mqnP</name>
    <name evidence="9" type="ORF">RM779_05795</name>
</gene>
<dbReference type="Gene3D" id="1.10.357.140">
    <property type="entry name" value="UbiA prenyltransferase"/>
    <property type="match status" value="1"/>
</dbReference>
<feature type="transmembrane region" description="Helical" evidence="8">
    <location>
        <begin position="61"/>
        <end position="83"/>
    </location>
</feature>
<dbReference type="CDD" id="cd13959">
    <property type="entry name" value="PT_UbiA_COQ2"/>
    <property type="match status" value="1"/>
</dbReference>
<evidence type="ECO:0000313" key="9">
    <source>
        <dbReference type="EMBL" id="MDT0442114.1"/>
    </source>
</evidence>
<dbReference type="EMBL" id="JAVREV010000002">
    <property type="protein sequence ID" value="MDT0442114.1"/>
    <property type="molecule type" value="Genomic_DNA"/>
</dbReference>
<keyword evidence="6 8" id="KW-1133">Transmembrane helix</keyword>
<feature type="transmembrane region" description="Helical" evidence="8">
    <location>
        <begin position="256"/>
        <end position="275"/>
    </location>
</feature>
<sequence length="314" mass="32988">MTAEASPVTGSSGQGTGRVRAFLRLVMIEHSVFALPFAYIASLTAMWLDDESGGGEGDDGGVRWLTLLLVTIAMVGLRTFAMAANRIIDREIDARNPRTAGRELVTGAVSVRTAWTGALIALAVFLGAAALLNPLCLALAPLAVVPMVVYPYGKRFTDFPHAILGLAQGMGPIGGWLAVTGAWSWEAALLGLAVGLWIGGFDLIYACQDVAADRAHGVRSVPARFGIAGALYGARACHVVTLGLLVWYAVATDGGPLLWAGLAVVAAAFAYEHAIVRPDDLSRVNRAFFTVNGFVSISLFAFALLDLAVRGLSF</sequence>
<comment type="similarity">
    <text evidence="3">Belongs to the UbiA prenyltransferase family.</text>
</comment>
<feature type="transmembrane region" description="Helical" evidence="8">
    <location>
        <begin position="225"/>
        <end position="250"/>
    </location>
</feature>
<dbReference type="PANTHER" id="PTHR11048">
    <property type="entry name" value="PRENYLTRANSFERASES"/>
    <property type="match status" value="1"/>
</dbReference>
<keyword evidence="4" id="KW-0808">Transferase</keyword>
<feature type="transmembrane region" description="Helical" evidence="8">
    <location>
        <begin position="131"/>
        <end position="150"/>
    </location>
</feature>
<dbReference type="NCBIfam" id="NF009526">
    <property type="entry name" value="PRK12888.1"/>
    <property type="match status" value="1"/>
</dbReference>
<comment type="subcellular location">
    <subcellularLocation>
        <location evidence="2">Membrane</location>
        <topology evidence="2">Multi-pass membrane protein</topology>
    </subcellularLocation>
</comment>
<evidence type="ECO:0000256" key="5">
    <source>
        <dbReference type="ARBA" id="ARBA00022692"/>
    </source>
</evidence>
<feature type="transmembrane region" description="Helical" evidence="8">
    <location>
        <begin position="104"/>
        <end position="125"/>
    </location>
</feature>
<feature type="transmembrane region" description="Helical" evidence="8">
    <location>
        <begin position="185"/>
        <end position="205"/>
    </location>
</feature>
<evidence type="ECO:0000256" key="3">
    <source>
        <dbReference type="ARBA" id="ARBA00005985"/>
    </source>
</evidence>
<dbReference type="Proteomes" id="UP001183615">
    <property type="component" value="Unassembled WGS sequence"/>
</dbReference>
<dbReference type="NCBIfam" id="TIGR01475">
    <property type="entry name" value="ubiA_other"/>
    <property type="match status" value="1"/>
</dbReference>
<protein>
    <submittedName>
        <fullName evidence="9">Menaquinone biosynthesis prenyltransferase MqnP</fullName>
    </submittedName>
</protein>
<organism evidence="9 10">
    <name type="scientific">Streptomyces johnsoniae</name>
    <dbReference type="NCBI Taxonomy" id="3075532"/>
    <lineage>
        <taxon>Bacteria</taxon>
        <taxon>Bacillati</taxon>
        <taxon>Actinomycetota</taxon>
        <taxon>Actinomycetes</taxon>
        <taxon>Kitasatosporales</taxon>
        <taxon>Streptomycetaceae</taxon>
        <taxon>Streptomyces</taxon>
    </lineage>
</organism>
<evidence type="ECO:0000256" key="6">
    <source>
        <dbReference type="ARBA" id="ARBA00022989"/>
    </source>
</evidence>
<feature type="transmembrane region" description="Helical" evidence="8">
    <location>
        <begin position="21"/>
        <end position="41"/>
    </location>
</feature>
<dbReference type="InterPro" id="IPR006371">
    <property type="entry name" value="Polyprenyltransferase_UbiA-li"/>
</dbReference>
<dbReference type="InterPro" id="IPR044878">
    <property type="entry name" value="UbiA_sf"/>
</dbReference>
<feature type="transmembrane region" description="Helical" evidence="8">
    <location>
        <begin position="287"/>
        <end position="309"/>
    </location>
</feature>
<dbReference type="Pfam" id="PF01040">
    <property type="entry name" value="UbiA"/>
    <property type="match status" value="1"/>
</dbReference>
<dbReference type="InterPro" id="IPR000537">
    <property type="entry name" value="UbiA_prenyltransferase"/>
</dbReference>
<evidence type="ECO:0000256" key="2">
    <source>
        <dbReference type="ARBA" id="ARBA00004141"/>
    </source>
</evidence>
<evidence type="ECO:0000256" key="7">
    <source>
        <dbReference type="ARBA" id="ARBA00023136"/>
    </source>
</evidence>
<dbReference type="Gene3D" id="1.20.120.1780">
    <property type="entry name" value="UbiA prenyltransferase"/>
    <property type="match status" value="1"/>
</dbReference>
<proteinExistence type="inferred from homology"/>
<keyword evidence="7 8" id="KW-0472">Membrane</keyword>
<accession>A0ABU2S100</accession>
<dbReference type="PANTHER" id="PTHR11048:SF28">
    <property type="entry name" value="4-HYDROXYBENZOATE POLYPRENYLTRANSFERASE, MITOCHONDRIAL"/>
    <property type="match status" value="1"/>
</dbReference>
<comment type="caution">
    <text evidence="9">The sequence shown here is derived from an EMBL/GenBank/DDBJ whole genome shotgun (WGS) entry which is preliminary data.</text>
</comment>
<keyword evidence="10" id="KW-1185">Reference proteome</keyword>
<dbReference type="NCBIfam" id="NF041584">
    <property type="entry name" value="MqnP_SCO4491"/>
    <property type="match status" value="1"/>
</dbReference>
<evidence type="ECO:0000256" key="1">
    <source>
        <dbReference type="ARBA" id="ARBA00001946"/>
    </source>
</evidence>
<comment type="cofactor">
    <cofactor evidence="1">
        <name>Mg(2+)</name>
        <dbReference type="ChEBI" id="CHEBI:18420"/>
    </cofactor>
</comment>
<evidence type="ECO:0000256" key="4">
    <source>
        <dbReference type="ARBA" id="ARBA00022679"/>
    </source>
</evidence>
<dbReference type="RefSeq" id="WP_311616435.1">
    <property type="nucleotide sequence ID" value="NZ_JAVREV010000002.1"/>
</dbReference>
<dbReference type="InterPro" id="IPR039653">
    <property type="entry name" value="Prenyltransferase"/>
</dbReference>
<feature type="transmembrane region" description="Helical" evidence="8">
    <location>
        <begin position="162"/>
        <end position="179"/>
    </location>
</feature>
<name>A0ABU2S100_9ACTN</name>
<keyword evidence="5 8" id="KW-0812">Transmembrane</keyword>
<reference evidence="10" key="1">
    <citation type="submission" date="2023-07" db="EMBL/GenBank/DDBJ databases">
        <title>30 novel species of actinomycetes from the DSMZ collection.</title>
        <authorList>
            <person name="Nouioui I."/>
        </authorList>
    </citation>
    <scope>NUCLEOTIDE SEQUENCE [LARGE SCALE GENOMIC DNA]</scope>
    <source>
        <strain evidence="10">DSM 41886</strain>
    </source>
</reference>
<evidence type="ECO:0000313" key="10">
    <source>
        <dbReference type="Proteomes" id="UP001183615"/>
    </source>
</evidence>
<evidence type="ECO:0000256" key="8">
    <source>
        <dbReference type="SAM" id="Phobius"/>
    </source>
</evidence>